<feature type="compositionally biased region" description="Polar residues" evidence="1">
    <location>
        <begin position="225"/>
        <end position="242"/>
    </location>
</feature>
<feature type="compositionally biased region" description="Polar residues" evidence="1">
    <location>
        <begin position="88"/>
        <end position="108"/>
    </location>
</feature>
<feature type="compositionally biased region" description="Basic and acidic residues" evidence="1">
    <location>
        <begin position="709"/>
        <end position="721"/>
    </location>
</feature>
<feature type="compositionally biased region" description="Low complexity" evidence="1">
    <location>
        <begin position="24"/>
        <end position="38"/>
    </location>
</feature>
<feature type="region of interest" description="Disordered" evidence="1">
    <location>
        <begin position="1012"/>
        <end position="1103"/>
    </location>
</feature>
<proteinExistence type="predicted"/>
<feature type="compositionally biased region" description="Basic and acidic residues" evidence="1">
    <location>
        <begin position="1012"/>
        <end position="1025"/>
    </location>
</feature>
<evidence type="ECO:0000256" key="1">
    <source>
        <dbReference type="SAM" id="MobiDB-lite"/>
    </source>
</evidence>
<feature type="compositionally biased region" description="Basic and acidic residues" evidence="1">
    <location>
        <begin position="365"/>
        <end position="431"/>
    </location>
</feature>
<reference evidence="2" key="1">
    <citation type="submission" date="2023-10" db="EMBL/GenBank/DDBJ databases">
        <authorList>
            <person name="Hackl T."/>
        </authorList>
    </citation>
    <scope>NUCLEOTIDE SEQUENCE</scope>
</reference>
<dbReference type="Gene3D" id="2.170.130.20">
    <property type="entry name" value="LCCL-like domain"/>
    <property type="match status" value="1"/>
</dbReference>
<evidence type="ECO:0000313" key="2">
    <source>
        <dbReference type="EMBL" id="CAJ2510650.1"/>
    </source>
</evidence>
<feature type="compositionally biased region" description="Pro residues" evidence="1">
    <location>
        <begin position="117"/>
        <end position="133"/>
    </location>
</feature>
<comment type="caution">
    <text evidence="2">The sequence shown here is derived from an EMBL/GenBank/DDBJ whole genome shotgun (WGS) entry which is preliminary data.</text>
</comment>
<protein>
    <submittedName>
        <fullName evidence="2">Uu.00g062750.m01.CDS01</fullName>
    </submittedName>
</protein>
<feature type="compositionally biased region" description="Basic residues" evidence="1">
    <location>
        <begin position="729"/>
        <end position="743"/>
    </location>
</feature>
<accession>A0AAI8VU31</accession>
<feature type="compositionally biased region" description="Basic residues" evidence="1">
    <location>
        <begin position="556"/>
        <end position="565"/>
    </location>
</feature>
<evidence type="ECO:0000313" key="3">
    <source>
        <dbReference type="Proteomes" id="UP001295740"/>
    </source>
</evidence>
<feature type="compositionally biased region" description="Pro residues" evidence="1">
    <location>
        <begin position="278"/>
        <end position="288"/>
    </location>
</feature>
<sequence length="1103" mass="119725">MDSRQPPQMPFARNNASSPPYARSSFPSAPPNTASTSSPYPPHPAAVGGAASTSPAAAAAAAAYSENQRRMSDANSFYPQQRPPYANEPTSHPAQTHSRHQSSSSVNNGPMHRNMAPPSPPQHPAQQPPPPHPMGHYSGPHASRAPPVNLGPPPNAFRELPALNSIARTGSSTNHSMSISSMLGGPPSAHREPTPGHAGSYAPPVTTSAVSGPAYAGTVHASPRMQATNEFNSYNRRPQTPDQGRPFETRDLRGSAAGSPPRGAYGTPEVARYSTPQAYPPRGPPMPPGEDGRREPPGRMAAASVPPRPSSQPRLYHGMAPRSMDMGRGPTPGEPVYGRREDGRPGPPVEYNPERGPPRNMPPYEEQHRFISERDMRDAEFREMERRERERMHYEDPRFQAERERIDREREREVEREMMEMRERARRERTTSDPNRPPAGHHPADFGPQGPPRHPPPYNNRPPDPRDPVAWQQRPGFDQPPRDAYGQPYPAQRPGEFPVTSGAPYGAHPASAHQPPDRFPTSGPPPHVIPASQGGPPPGHPFESPDRLRFTPVHPQHPHGGPHRGRPGEEGPPPPSVAYNGGPGAAAFEVGRPRHMDEGPIHGGAPRGLLGVQEINRKGRVSPLPQAVQGAQPLLQGPAGEPGIKSEFGRMFSGIGSGVRGIGVSSPVPSGAQIPFSNASLVRRDDVEPPAPEPVVEAPVKAQRKRRKPKDDDGKGDDDSTGRNTPVGRAKRTKTLAHHHHHQSTAASSSKPAPRGPTIIPKPKQTIASQAVLDSVADRPRKHLGDVLYQVTLKPSKMESSQSKFGYSSNPNPLPMKTIKGNENSTLTVKVPRVHLTPSAREEITSRRAIWGTDIYSDDSDVVAACIHAGWIRGEWSDDVDVDLLELQKPIPSRPKQRVVPPEQHLEVLNSVPAAGPVHVPADRDLHVTLLILPALEKYCSTTRFGIQSREFGGTYNGRKAVHDGISFMIQSVRWVDGAAPQSRLRGRDRRERIRQAMSEVHRSQVLDIGEKEVLTKVTPRDQVKGRGVKTESGNGEGNKENQPIDAPTAKPTGGEAYKSAKEEEKEKSRQESCPVGSSGEKPADGSAEETSKREPGATDRPS</sequence>
<feature type="compositionally biased region" description="Basic and acidic residues" evidence="1">
    <location>
        <begin position="1090"/>
        <end position="1103"/>
    </location>
</feature>
<dbReference type="SUPFAM" id="SSF69848">
    <property type="entry name" value="LCCL domain"/>
    <property type="match status" value="1"/>
</dbReference>
<dbReference type="EMBL" id="CAUWAG010000018">
    <property type="protein sequence ID" value="CAJ2510650.1"/>
    <property type="molecule type" value="Genomic_DNA"/>
</dbReference>
<name>A0AAI8VU31_9PEZI</name>
<keyword evidence="3" id="KW-1185">Reference proteome</keyword>
<feature type="compositionally biased region" description="Low complexity" evidence="1">
    <location>
        <begin position="45"/>
        <end position="63"/>
    </location>
</feature>
<feature type="compositionally biased region" description="Low complexity" evidence="1">
    <location>
        <begin position="171"/>
        <end position="181"/>
    </location>
</feature>
<dbReference type="InterPro" id="IPR013951">
    <property type="entry name" value="Rxt3"/>
</dbReference>
<feature type="compositionally biased region" description="Pro residues" evidence="1">
    <location>
        <begin position="449"/>
        <end position="462"/>
    </location>
</feature>
<dbReference type="Proteomes" id="UP001295740">
    <property type="component" value="Unassembled WGS sequence"/>
</dbReference>
<feature type="compositionally biased region" description="Basic and acidic residues" evidence="1">
    <location>
        <begin position="1059"/>
        <end position="1071"/>
    </location>
</feature>
<feature type="region of interest" description="Disordered" evidence="1">
    <location>
        <begin position="1"/>
        <end position="586"/>
    </location>
</feature>
<dbReference type="AlphaFoldDB" id="A0AAI8VU31"/>
<dbReference type="Pfam" id="PF08642">
    <property type="entry name" value="Rxt3"/>
    <property type="match status" value="1"/>
</dbReference>
<gene>
    <name evidence="2" type="ORF">KHLLAP_LOCUS11118</name>
</gene>
<feature type="region of interest" description="Disordered" evidence="1">
    <location>
        <begin position="684"/>
        <end position="767"/>
    </location>
</feature>
<organism evidence="2 3">
    <name type="scientific">Anthostomella pinea</name>
    <dbReference type="NCBI Taxonomy" id="933095"/>
    <lineage>
        <taxon>Eukaryota</taxon>
        <taxon>Fungi</taxon>
        <taxon>Dikarya</taxon>
        <taxon>Ascomycota</taxon>
        <taxon>Pezizomycotina</taxon>
        <taxon>Sordariomycetes</taxon>
        <taxon>Xylariomycetidae</taxon>
        <taxon>Xylariales</taxon>
        <taxon>Xylariaceae</taxon>
        <taxon>Anthostomella</taxon>
    </lineage>
</organism>
<dbReference type="InterPro" id="IPR036609">
    <property type="entry name" value="LCCL_sf"/>
</dbReference>